<dbReference type="Gene3D" id="3.30.420.10">
    <property type="entry name" value="Ribonuclease H-like superfamily/Ribonuclease H"/>
    <property type="match status" value="1"/>
</dbReference>
<dbReference type="InterPro" id="IPR012337">
    <property type="entry name" value="RNaseH-like_sf"/>
</dbReference>
<keyword evidence="3" id="KW-0540">Nuclease</keyword>
<dbReference type="PROSITE" id="PS50994">
    <property type="entry name" value="INTEGRASE"/>
    <property type="match status" value="1"/>
</dbReference>
<dbReference type="GO" id="GO:0005634">
    <property type="term" value="C:nucleus"/>
    <property type="evidence" value="ECO:0007669"/>
    <property type="project" value="UniProtKB-ARBA"/>
</dbReference>
<dbReference type="GO" id="GO:0015074">
    <property type="term" value="P:DNA integration"/>
    <property type="evidence" value="ECO:0007669"/>
    <property type="project" value="UniProtKB-KW"/>
</dbReference>
<keyword evidence="9" id="KW-0229">DNA integration</keyword>
<dbReference type="InterPro" id="IPR039537">
    <property type="entry name" value="Retrotran_Ty1/copia-like"/>
</dbReference>
<keyword evidence="11" id="KW-0239">DNA-directed DNA polymerase</keyword>
<evidence type="ECO:0000256" key="12">
    <source>
        <dbReference type="ARBA" id="ARBA00023172"/>
    </source>
</evidence>
<dbReference type="GO" id="GO:0003723">
    <property type="term" value="F:RNA binding"/>
    <property type="evidence" value="ECO:0007669"/>
    <property type="project" value="UniProtKB-KW"/>
</dbReference>
<keyword evidence="11" id="KW-0808">Transferase</keyword>
<evidence type="ECO:0000256" key="10">
    <source>
        <dbReference type="ARBA" id="ARBA00022918"/>
    </source>
</evidence>
<dbReference type="GO" id="GO:0046872">
    <property type="term" value="F:metal ion binding"/>
    <property type="evidence" value="ECO:0007669"/>
    <property type="project" value="UniProtKB-KW"/>
</dbReference>
<sequence>MEWKSLIVQIFALMPPGMTKASWFHLISSELDPSSLKYPRDVQQLVNSLMVSMGQNLQQSKNQSIMRLTPKNQTPGCLNKMDNLSKSMPNFMISPSAKSNSSTQVKSLRMPSKNEIRQVNLNIKLGNRQPSETLCKKHGIECHYSPPPMVVFEPAIHAVSENRAGGLVDTGSQVHVSGNSDLFISKDPLEQLLALNLALPSFHVYASHRGKMKMPFIKLEVNNVLFCKKISGTLISLGQLVDEGYQPKFAKNDLWVFTPEGNLFFYAFFKNRSWIISPVEPEFLQEPMFDSLNNSYHLNIRALNISKAFQWHCRLGHASNKIVECFLKNYVPEFDMKQWSPFICNNFLIAKSTRRRLHAHNDTPKEQPRDLMMSDILGPMPCVDIHQNKYILTLSDHFSTFVFCFPIKTRDQVPGVLLETFHLIKLVFGKSVKFLRTDNAKEYMGQNFKISLTNIGTQQIFSCPYTPEQNGKAERSNRTLGNVARTILRSSGLPKTIWSYAYKCAAYIHNRIPNTRTGNSTPLEICLVGFQDDSRGYYFWENNLKQTINSNCAKFLDFKQEDQSNKMKITNLVNRIHLQLGKEETEEICEEQDGQIEHINITTYMEIPDTIYEEKKWNWDRWRGAIENELASFDEMEVWEPVRT</sequence>
<dbReference type="GO" id="GO:0032196">
    <property type="term" value="P:transposition"/>
    <property type="evidence" value="ECO:0007669"/>
    <property type="project" value="UniProtKB-KW"/>
</dbReference>
<evidence type="ECO:0000256" key="1">
    <source>
        <dbReference type="ARBA" id="ARBA00022578"/>
    </source>
</evidence>
<dbReference type="GO" id="GO:0016787">
    <property type="term" value="F:hydrolase activity"/>
    <property type="evidence" value="ECO:0007669"/>
    <property type="project" value="UniProtKB-KW"/>
</dbReference>
<dbReference type="AlphaFoldDB" id="A0A9Q3GVM2"/>
<evidence type="ECO:0000256" key="11">
    <source>
        <dbReference type="ARBA" id="ARBA00022932"/>
    </source>
</evidence>
<keyword evidence="8" id="KW-0694">RNA-binding</keyword>
<dbReference type="PANTHER" id="PTHR42648:SF11">
    <property type="entry name" value="TRANSPOSON TY4-P GAG-POL POLYPROTEIN"/>
    <property type="match status" value="1"/>
</dbReference>
<evidence type="ECO:0000256" key="5">
    <source>
        <dbReference type="ARBA" id="ARBA00022759"/>
    </source>
</evidence>
<accession>A0A9Q3GVM2</accession>
<reference evidence="16" key="1">
    <citation type="submission" date="2021-03" db="EMBL/GenBank/DDBJ databases">
        <title>Draft genome sequence of rust myrtle Austropuccinia psidii MF-1, a brazilian biotype.</title>
        <authorList>
            <person name="Quecine M.C."/>
            <person name="Pachon D.M.R."/>
            <person name="Bonatelli M.L."/>
            <person name="Correr F.H."/>
            <person name="Franceschini L.M."/>
            <person name="Leite T.F."/>
            <person name="Margarido G.R.A."/>
            <person name="Almeida C.A."/>
            <person name="Ferrarezi J.A."/>
            <person name="Labate C.A."/>
        </authorList>
    </citation>
    <scope>NUCLEOTIDE SEQUENCE</scope>
    <source>
        <strain evidence="16">MF-1</strain>
    </source>
</reference>
<evidence type="ECO:0000256" key="8">
    <source>
        <dbReference type="ARBA" id="ARBA00022884"/>
    </source>
</evidence>
<evidence type="ECO:0000256" key="7">
    <source>
        <dbReference type="ARBA" id="ARBA00022842"/>
    </source>
</evidence>
<comment type="catalytic activity">
    <reaction evidence="13">
        <text>DNA(n) + a 2'-deoxyribonucleoside 5'-triphosphate = DNA(n+1) + diphosphate</text>
        <dbReference type="Rhea" id="RHEA:22508"/>
        <dbReference type="Rhea" id="RHEA-COMP:17339"/>
        <dbReference type="Rhea" id="RHEA-COMP:17340"/>
        <dbReference type="ChEBI" id="CHEBI:33019"/>
        <dbReference type="ChEBI" id="CHEBI:61560"/>
        <dbReference type="ChEBI" id="CHEBI:173112"/>
        <dbReference type="EC" id="2.7.7.49"/>
    </reaction>
</comment>
<evidence type="ECO:0000256" key="3">
    <source>
        <dbReference type="ARBA" id="ARBA00022722"/>
    </source>
</evidence>
<proteinExistence type="predicted"/>
<feature type="domain" description="Integrase catalytic" evidence="15">
    <location>
        <begin position="364"/>
        <end position="530"/>
    </location>
</feature>
<name>A0A9Q3GVM2_9BASI</name>
<dbReference type="OrthoDB" id="4947595at2759"/>
<organism evidence="16 17">
    <name type="scientific">Austropuccinia psidii MF-1</name>
    <dbReference type="NCBI Taxonomy" id="1389203"/>
    <lineage>
        <taxon>Eukaryota</taxon>
        <taxon>Fungi</taxon>
        <taxon>Dikarya</taxon>
        <taxon>Basidiomycota</taxon>
        <taxon>Pucciniomycotina</taxon>
        <taxon>Pucciniomycetes</taxon>
        <taxon>Pucciniales</taxon>
        <taxon>Sphaerophragmiaceae</taxon>
        <taxon>Austropuccinia</taxon>
    </lineage>
</organism>
<keyword evidence="6" id="KW-0378">Hydrolase</keyword>
<keyword evidence="17" id="KW-1185">Reference proteome</keyword>
<evidence type="ECO:0000259" key="15">
    <source>
        <dbReference type="PROSITE" id="PS50994"/>
    </source>
</evidence>
<dbReference type="InterPro" id="IPR001584">
    <property type="entry name" value="Integrase_cat-core"/>
</dbReference>
<gene>
    <name evidence="16" type="ORF">O181_021658</name>
</gene>
<evidence type="ECO:0000256" key="14">
    <source>
        <dbReference type="ARBA" id="ARBA00049244"/>
    </source>
</evidence>
<comment type="caution">
    <text evidence="16">The sequence shown here is derived from an EMBL/GenBank/DDBJ whole genome shotgun (WGS) entry which is preliminary data.</text>
</comment>
<dbReference type="GO" id="GO:0006310">
    <property type="term" value="P:DNA recombination"/>
    <property type="evidence" value="ECO:0007669"/>
    <property type="project" value="UniProtKB-KW"/>
</dbReference>
<evidence type="ECO:0000256" key="9">
    <source>
        <dbReference type="ARBA" id="ARBA00022908"/>
    </source>
</evidence>
<dbReference type="GO" id="GO:0003964">
    <property type="term" value="F:RNA-directed DNA polymerase activity"/>
    <property type="evidence" value="ECO:0007669"/>
    <property type="project" value="UniProtKB-KW"/>
</dbReference>
<dbReference type="EMBL" id="AVOT02006583">
    <property type="protein sequence ID" value="MBW0481943.1"/>
    <property type="molecule type" value="Genomic_DNA"/>
</dbReference>
<dbReference type="Pfam" id="PF00665">
    <property type="entry name" value="rve"/>
    <property type="match status" value="1"/>
</dbReference>
<evidence type="ECO:0000256" key="2">
    <source>
        <dbReference type="ARBA" id="ARBA00022695"/>
    </source>
</evidence>
<evidence type="ECO:0000313" key="16">
    <source>
        <dbReference type="EMBL" id="MBW0481943.1"/>
    </source>
</evidence>
<protein>
    <recommendedName>
        <fullName evidence="15">Integrase catalytic domain-containing protein</fullName>
    </recommendedName>
</protein>
<keyword evidence="4" id="KW-0479">Metal-binding</keyword>
<dbReference type="SUPFAM" id="SSF53098">
    <property type="entry name" value="Ribonuclease H-like"/>
    <property type="match status" value="1"/>
</dbReference>
<evidence type="ECO:0000256" key="4">
    <source>
        <dbReference type="ARBA" id="ARBA00022723"/>
    </source>
</evidence>
<keyword evidence="5" id="KW-0255">Endonuclease</keyword>
<keyword evidence="2" id="KW-0548">Nucleotidyltransferase</keyword>
<keyword evidence="10" id="KW-0695">RNA-directed DNA polymerase</keyword>
<keyword evidence="7" id="KW-0460">Magnesium</keyword>
<evidence type="ECO:0000313" key="17">
    <source>
        <dbReference type="Proteomes" id="UP000765509"/>
    </source>
</evidence>
<dbReference type="InterPro" id="IPR036397">
    <property type="entry name" value="RNaseH_sf"/>
</dbReference>
<dbReference type="GO" id="GO:0003887">
    <property type="term" value="F:DNA-directed DNA polymerase activity"/>
    <property type="evidence" value="ECO:0007669"/>
    <property type="project" value="UniProtKB-KW"/>
</dbReference>
<comment type="catalytic activity">
    <reaction evidence="14">
        <text>DNA(n) + a 2'-deoxyribonucleoside 5'-triphosphate = DNA(n+1) + diphosphate</text>
        <dbReference type="Rhea" id="RHEA:22508"/>
        <dbReference type="Rhea" id="RHEA-COMP:17339"/>
        <dbReference type="Rhea" id="RHEA-COMP:17340"/>
        <dbReference type="ChEBI" id="CHEBI:33019"/>
        <dbReference type="ChEBI" id="CHEBI:61560"/>
        <dbReference type="ChEBI" id="CHEBI:173112"/>
        <dbReference type="EC" id="2.7.7.7"/>
    </reaction>
</comment>
<dbReference type="Proteomes" id="UP000765509">
    <property type="component" value="Unassembled WGS sequence"/>
</dbReference>
<dbReference type="PANTHER" id="PTHR42648">
    <property type="entry name" value="TRANSPOSASE, PUTATIVE-RELATED"/>
    <property type="match status" value="1"/>
</dbReference>
<dbReference type="GO" id="GO:0004519">
    <property type="term" value="F:endonuclease activity"/>
    <property type="evidence" value="ECO:0007669"/>
    <property type="project" value="UniProtKB-KW"/>
</dbReference>
<evidence type="ECO:0000256" key="13">
    <source>
        <dbReference type="ARBA" id="ARBA00048173"/>
    </source>
</evidence>
<keyword evidence="1" id="KW-0815">Transposition</keyword>
<keyword evidence="12" id="KW-0233">DNA recombination</keyword>
<evidence type="ECO:0000256" key="6">
    <source>
        <dbReference type="ARBA" id="ARBA00022801"/>
    </source>
</evidence>